<sequence length="168" mass="19018">MKSLVTDIRVLRGRRKAPSSTVLELVVNESDTCIIPDKRLFGKSKWNRPLVGTPILVYTESEPEILEAERFIRQMQTKNPALAELISALDLIPAGCNEAKLFTQYRDTADKLLKPSMMYTKEEIISLLLTRTKDRTRAENGFDLMLQAKGIQPTLNPDLFYLGSSTPF</sequence>
<reference evidence="1 2" key="1">
    <citation type="submission" date="2018-11" db="EMBL/GenBank/DDBJ databases">
        <authorList>
            <person name="Zhou Z."/>
            <person name="Wang G."/>
        </authorList>
    </citation>
    <scope>NUCLEOTIDE SEQUENCE [LARGE SCALE GENOMIC DNA]</scope>
    <source>
        <strain evidence="1 2">KCTC42998</strain>
    </source>
</reference>
<protein>
    <submittedName>
        <fullName evidence="1">Uncharacterized protein</fullName>
    </submittedName>
</protein>
<evidence type="ECO:0000313" key="1">
    <source>
        <dbReference type="EMBL" id="RRB15216.1"/>
    </source>
</evidence>
<accession>A0A3P1CQ67</accession>
<dbReference type="EMBL" id="RQJP01000002">
    <property type="protein sequence ID" value="RRB15216.1"/>
    <property type="molecule type" value="Genomic_DNA"/>
</dbReference>
<name>A0A3P1CQ67_9BACT</name>
<proteinExistence type="predicted"/>
<gene>
    <name evidence="1" type="ORF">EHT87_11780</name>
</gene>
<dbReference type="RefSeq" id="WP_124906820.1">
    <property type="nucleotide sequence ID" value="NZ_RQJP01000002.1"/>
</dbReference>
<dbReference type="AlphaFoldDB" id="A0A3P1CQ67"/>
<dbReference type="Proteomes" id="UP000274271">
    <property type="component" value="Unassembled WGS sequence"/>
</dbReference>
<evidence type="ECO:0000313" key="2">
    <source>
        <dbReference type="Proteomes" id="UP000274271"/>
    </source>
</evidence>
<comment type="caution">
    <text evidence="1">The sequence shown here is derived from an EMBL/GenBank/DDBJ whole genome shotgun (WGS) entry which is preliminary data.</text>
</comment>
<keyword evidence="2" id="KW-1185">Reference proteome</keyword>
<organism evidence="1 2">
    <name type="scientific">Larkinella knui</name>
    <dbReference type="NCBI Taxonomy" id="2025310"/>
    <lineage>
        <taxon>Bacteria</taxon>
        <taxon>Pseudomonadati</taxon>
        <taxon>Bacteroidota</taxon>
        <taxon>Cytophagia</taxon>
        <taxon>Cytophagales</taxon>
        <taxon>Spirosomataceae</taxon>
        <taxon>Larkinella</taxon>
    </lineage>
</organism>